<dbReference type="HOGENOM" id="CLU_3299078_0_0_1"/>
<accession>H2XU82</accession>
<dbReference type="Proteomes" id="UP000008144">
    <property type="component" value="Unassembled WGS sequence"/>
</dbReference>
<proteinExistence type="predicted"/>
<sequence length="40" mass="4702">MLFFRFSQLLYIIDSLSVKNTIMLTEYCHSRTSAVEPMTN</sequence>
<dbReference type="AlphaFoldDB" id="H2XU82"/>
<evidence type="ECO:0000313" key="1">
    <source>
        <dbReference type="Ensembl" id="ENSCINP00000033216.1"/>
    </source>
</evidence>
<name>H2XU82_CIOIN</name>
<protein>
    <submittedName>
        <fullName evidence="1">Uncharacterized protein</fullName>
    </submittedName>
</protein>
<keyword evidence="2" id="KW-1185">Reference proteome</keyword>
<reference evidence="1" key="3">
    <citation type="submission" date="2025-09" db="UniProtKB">
        <authorList>
            <consortium name="Ensembl"/>
        </authorList>
    </citation>
    <scope>IDENTIFICATION</scope>
</reference>
<evidence type="ECO:0000313" key="2">
    <source>
        <dbReference type="Proteomes" id="UP000008144"/>
    </source>
</evidence>
<dbReference type="Ensembl" id="ENSCINT00000034322.1">
    <property type="protein sequence ID" value="ENSCINP00000033216.1"/>
    <property type="gene ID" value="ENSCING00000018003.1"/>
</dbReference>
<dbReference type="InParanoid" id="H2XU82"/>
<reference evidence="2" key="1">
    <citation type="journal article" date="2002" name="Science">
        <title>The draft genome of Ciona intestinalis: insights into chordate and vertebrate origins.</title>
        <authorList>
            <person name="Dehal P."/>
            <person name="Satou Y."/>
            <person name="Campbell R.K."/>
            <person name="Chapman J."/>
            <person name="Degnan B."/>
            <person name="De Tomaso A."/>
            <person name="Davidson B."/>
            <person name="Di Gregorio A."/>
            <person name="Gelpke M."/>
            <person name="Goodstein D.M."/>
            <person name="Harafuji N."/>
            <person name="Hastings K.E."/>
            <person name="Ho I."/>
            <person name="Hotta K."/>
            <person name="Huang W."/>
            <person name="Kawashima T."/>
            <person name="Lemaire P."/>
            <person name="Martinez D."/>
            <person name="Meinertzhagen I.A."/>
            <person name="Necula S."/>
            <person name="Nonaka M."/>
            <person name="Putnam N."/>
            <person name="Rash S."/>
            <person name="Saiga H."/>
            <person name="Satake M."/>
            <person name="Terry A."/>
            <person name="Yamada L."/>
            <person name="Wang H.G."/>
            <person name="Awazu S."/>
            <person name="Azumi K."/>
            <person name="Boore J."/>
            <person name="Branno M."/>
            <person name="Chin-Bow S."/>
            <person name="DeSantis R."/>
            <person name="Doyle S."/>
            <person name="Francino P."/>
            <person name="Keys D.N."/>
            <person name="Haga S."/>
            <person name="Hayashi H."/>
            <person name="Hino K."/>
            <person name="Imai K.S."/>
            <person name="Inaba K."/>
            <person name="Kano S."/>
            <person name="Kobayashi K."/>
            <person name="Kobayashi M."/>
            <person name="Lee B.I."/>
            <person name="Makabe K.W."/>
            <person name="Manohar C."/>
            <person name="Matassi G."/>
            <person name="Medina M."/>
            <person name="Mochizuki Y."/>
            <person name="Mount S."/>
            <person name="Morishita T."/>
            <person name="Miura S."/>
            <person name="Nakayama A."/>
            <person name="Nishizaka S."/>
            <person name="Nomoto H."/>
            <person name="Ohta F."/>
            <person name="Oishi K."/>
            <person name="Rigoutsos I."/>
            <person name="Sano M."/>
            <person name="Sasaki A."/>
            <person name="Sasakura Y."/>
            <person name="Shoguchi E."/>
            <person name="Shin-i T."/>
            <person name="Spagnuolo A."/>
            <person name="Stainier D."/>
            <person name="Suzuki M.M."/>
            <person name="Tassy O."/>
            <person name="Takatori N."/>
            <person name="Tokuoka M."/>
            <person name="Yagi K."/>
            <person name="Yoshizaki F."/>
            <person name="Wada S."/>
            <person name="Zhang C."/>
            <person name="Hyatt P.D."/>
            <person name="Larimer F."/>
            <person name="Detter C."/>
            <person name="Doggett N."/>
            <person name="Glavina T."/>
            <person name="Hawkins T."/>
            <person name="Richardson P."/>
            <person name="Lucas S."/>
            <person name="Kohara Y."/>
            <person name="Levine M."/>
            <person name="Satoh N."/>
            <person name="Rokhsar D.S."/>
        </authorList>
    </citation>
    <scope>NUCLEOTIDE SEQUENCE [LARGE SCALE GENOMIC DNA]</scope>
</reference>
<organism evidence="1 2">
    <name type="scientific">Ciona intestinalis</name>
    <name type="common">Transparent sea squirt</name>
    <name type="synonym">Ascidia intestinalis</name>
    <dbReference type="NCBI Taxonomy" id="7719"/>
    <lineage>
        <taxon>Eukaryota</taxon>
        <taxon>Metazoa</taxon>
        <taxon>Chordata</taxon>
        <taxon>Tunicata</taxon>
        <taxon>Ascidiacea</taxon>
        <taxon>Phlebobranchia</taxon>
        <taxon>Cionidae</taxon>
        <taxon>Ciona</taxon>
    </lineage>
</organism>
<reference evidence="1" key="2">
    <citation type="submission" date="2025-08" db="UniProtKB">
        <authorList>
            <consortium name="Ensembl"/>
        </authorList>
    </citation>
    <scope>IDENTIFICATION</scope>
</reference>